<protein>
    <recommendedName>
        <fullName evidence="3">Protease inhibitor Inh</fullName>
    </recommendedName>
</protein>
<dbReference type="RefSeq" id="WP_066501278.1">
    <property type="nucleotide sequence ID" value="NZ_LNCU01000025.1"/>
</dbReference>
<dbReference type="EMBL" id="LNCU01000025">
    <property type="protein sequence ID" value="KWV59821.1"/>
    <property type="molecule type" value="Genomic_DNA"/>
</dbReference>
<sequence length="335" mass="36214">MPKPAGPTVSPTTVIQFADLYSITTKQEAIRTLFRVINRYVGNLAPIKHLVELMNIKNAFSAAAVLLFLVIAAPPVHAQLEPDKKIASVGKWSISTARFGVGCVARLEYGDGNYLSISGDRIDGLTLLITVSPKLFTTKLDGSEEQTPSIEIALAGQRWGDVHPYGYRGTPGVVLKIDQAFLGNFVASEKIKVTDLGHEKLSIDLDNPGQVIDGLRACFRSGSASPTASASPTTPSVQALDGKWYSDSQRVCNGRAGETEGLLTYQGPRFIGYENDCKIVNSKVTGRVLTLHMVCSGEGMQTRASEIVEFLGDKKIRRTVRDGGRAYSSVHSRCP</sequence>
<dbReference type="Proteomes" id="UP000057737">
    <property type="component" value="Unassembled WGS sequence"/>
</dbReference>
<name>A0A109K355_9BRAD</name>
<accession>A0A109K355</accession>
<keyword evidence="2" id="KW-1185">Reference proteome</keyword>
<evidence type="ECO:0000313" key="2">
    <source>
        <dbReference type="Proteomes" id="UP000057737"/>
    </source>
</evidence>
<dbReference type="AlphaFoldDB" id="A0A109K355"/>
<proteinExistence type="predicted"/>
<organism evidence="1 2">
    <name type="scientific">Bradyrhizobium macuxiense</name>
    <dbReference type="NCBI Taxonomy" id="1755647"/>
    <lineage>
        <taxon>Bacteria</taxon>
        <taxon>Pseudomonadati</taxon>
        <taxon>Pseudomonadota</taxon>
        <taxon>Alphaproteobacteria</taxon>
        <taxon>Hyphomicrobiales</taxon>
        <taxon>Nitrobacteraceae</taxon>
        <taxon>Bradyrhizobium</taxon>
    </lineage>
</organism>
<dbReference type="OrthoDB" id="8161243at2"/>
<reference evidence="1 2" key="1">
    <citation type="submission" date="2015-11" db="EMBL/GenBank/DDBJ databases">
        <title>Draft Genome Sequence of the Strain BR 10303 (Bradyrhizobium sp.) isolated from nodules of Centrolobium paraense.</title>
        <authorList>
            <person name="Zelli J.E."/>
            <person name="Simoes-Araujo J.L."/>
            <person name="Barauna A.C."/>
            <person name="Silva K."/>
        </authorList>
    </citation>
    <scope>NUCLEOTIDE SEQUENCE [LARGE SCALE GENOMIC DNA]</scope>
    <source>
        <strain evidence="1 2">BR 10303</strain>
    </source>
</reference>
<gene>
    <name evidence="1" type="ORF">AS156_30315</name>
</gene>
<evidence type="ECO:0008006" key="3">
    <source>
        <dbReference type="Google" id="ProtNLM"/>
    </source>
</evidence>
<comment type="caution">
    <text evidence="1">The sequence shown here is derived from an EMBL/GenBank/DDBJ whole genome shotgun (WGS) entry which is preliminary data.</text>
</comment>
<evidence type="ECO:0000313" key="1">
    <source>
        <dbReference type="EMBL" id="KWV59821.1"/>
    </source>
</evidence>